<protein>
    <submittedName>
        <fullName evidence="1">Uncharacterized protein</fullName>
    </submittedName>
</protein>
<name>A0A1T2XYQ6_PSEFL</name>
<dbReference type="RefSeq" id="WP_078742971.1">
    <property type="nucleotide sequence ID" value="NZ_MSDF01000055.1"/>
</dbReference>
<proteinExistence type="predicted"/>
<dbReference type="OrthoDB" id="6866231at2"/>
<accession>A0A1T2XYQ6</accession>
<gene>
    <name evidence="1" type="ORF">BFW87_28020</name>
</gene>
<evidence type="ECO:0000313" key="1">
    <source>
        <dbReference type="EMBL" id="OPA84981.1"/>
    </source>
</evidence>
<dbReference type="AlphaFoldDB" id="A0A1T2XYQ6"/>
<evidence type="ECO:0000313" key="2">
    <source>
        <dbReference type="Proteomes" id="UP000190965"/>
    </source>
</evidence>
<sequence>MSTPISVKAVPGIVPPTLPAPQVRERVNTQGLISNNTANFGINLDSTVAPQPGFEDPDAWIEFFSRNTNPNTNWVSLGVPVKVGPLLSTNPTQSNIATLFIGADPNTGAFPHGTSEYTFILYENIFDPTGIQPDRPSDQSEQSFPGPLSVDWYSPYQRLSGKDRPPALVWDNPWPVTGVTTLAQIVANGGLRFRIPPNAYGIRSGQWAPGDTSQVFAQQTTPPVKSELAPSIPHRLFPQAGDTVTYSATDLGTLNGQIVLTYFLNDLSDNQSAESFPLTINLSLVAAPIPLRPELPLAQGAGDTLINNTDYQTGVDIHIPDYVNAQLNVDTIALYIGSQGPIRLPLTTSPLIFSQQVPAIKAAINAALVAAYGNQTGPQSVVIRYDVESNGQITPSPTNTIQVDFSVPGLPNPGEPGSPNINLNKLDIIGAVSTVPNTLERSDANQLTNARITLPTTVTPEVGQHVFVVIDGVTVTPGFDISTQIAGAIINVPVTWPNWETAGNGPHKVHYFIAASATPLPTDNVNTSTDTDVTVNGAVTSPLPAPQFPQQISAQLICDSFITQPATGPQTYEGRVFVPGNANFVVGQTLFLDVRVYSPRLPAPATFSNTLTLQVRIDDSIKASGTTFLIPFSHLKQVPIGAVDVTSRTTLADGKVGEGSATSRLRTILFTVYCNRDPI</sequence>
<organism evidence="1 2">
    <name type="scientific">Pseudomonas fluorescens</name>
    <dbReference type="NCBI Taxonomy" id="294"/>
    <lineage>
        <taxon>Bacteria</taxon>
        <taxon>Pseudomonadati</taxon>
        <taxon>Pseudomonadota</taxon>
        <taxon>Gammaproteobacteria</taxon>
        <taxon>Pseudomonadales</taxon>
        <taxon>Pseudomonadaceae</taxon>
        <taxon>Pseudomonas</taxon>
    </lineage>
</organism>
<reference evidence="1 2" key="1">
    <citation type="submission" date="2016-12" db="EMBL/GenBank/DDBJ databases">
        <title>Draft genome sequences of seven strains of Pseudomonas fluorescens that produce 4-formylaminooxyvinylglycine.</title>
        <authorList>
            <person name="Okrent R.A."/>
            <person name="Manning V.A."/>
            <person name="Trippe K.M."/>
        </authorList>
    </citation>
    <scope>NUCLEOTIDE SEQUENCE [LARGE SCALE GENOMIC DNA]</scope>
    <source>
        <strain evidence="1 2">P5A</strain>
    </source>
</reference>
<comment type="caution">
    <text evidence="1">The sequence shown here is derived from an EMBL/GenBank/DDBJ whole genome shotgun (WGS) entry which is preliminary data.</text>
</comment>
<dbReference type="Proteomes" id="UP000190965">
    <property type="component" value="Unassembled WGS sequence"/>
</dbReference>
<dbReference type="EMBL" id="MSDF01000055">
    <property type="protein sequence ID" value="OPA84981.1"/>
    <property type="molecule type" value="Genomic_DNA"/>
</dbReference>